<evidence type="ECO:0000313" key="1">
    <source>
        <dbReference type="EMBL" id="JAD46623.1"/>
    </source>
</evidence>
<dbReference type="AlphaFoldDB" id="A0A0A9A9P9"/>
<reference evidence="1" key="1">
    <citation type="submission" date="2014-09" db="EMBL/GenBank/DDBJ databases">
        <authorList>
            <person name="Magalhaes I.L.F."/>
            <person name="Oliveira U."/>
            <person name="Santos F.R."/>
            <person name="Vidigal T.H.D.A."/>
            <person name="Brescovit A.D."/>
            <person name="Santos A.J."/>
        </authorList>
    </citation>
    <scope>NUCLEOTIDE SEQUENCE</scope>
    <source>
        <tissue evidence="1">Shoot tissue taken approximately 20 cm above the soil surface</tissue>
    </source>
</reference>
<reference evidence="1" key="2">
    <citation type="journal article" date="2015" name="Data Brief">
        <title>Shoot transcriptome of the giant reed, Arundo donax.</title>
        <authorList>
            <person name="Barrero R.A."/>
            <person name="Guerrero F.D."/>
            <person name="Moolhuijzen P."/>
            <person name="Goolsby J.A."/>
            <person name="Tidwell J."/>
            <person name="Bellgard S.E."/>
            <person name="Bellgard M.I."/>
        </authorList>
    </citation>
    <scope>NUCLEOTIDE SEQUENCE</scope>
    <source>
        <tissue evidence="1">Shoot tissue taken approximately 20 cm above the soil surface</tissue>
    </source>
</reference>
<name>A0A0A9A9P9_ARUDO</name>
<protein>
    <submittedName>
        <fullName evidence="1">Uncharacterized protein</fullName>
    </submittedName>
</protein>
<accession>A0A0A9A9P9</accession>
<sequence length="113" mass="13086">MDKHLENLVELQQDKQLAELVRNWDFNPGKSFQASVLRLFKSSVHHPSSSPHGSFFMLAIFRRYNFRLTEESVSLALYAALGGAPAGFHVTFLKDRHFVFLWLQSLWVSKFES</sequence>
<dbReference type="EMBL" id="GBRH01251272">
    <property type="protein sequence ID" value="JAD46623.1"/>
    <property type="molecule type" value="Transcribed_RNA"/>
</dbReference>
<organism evidence="1">
    <name type="scientific">Arundo donax</name>
    <name type="common">Giant reed</name>
    <name type="synonym">Donax arundinaceus</name>
    <dbReference type="NCBI Taxonomy" id="35708"/>
    <lineage>
        <taxon>Eukaryota</taxon>
        <taxon>Viridiplantae</taxon>
        <taxon>Streptophyta</taxon>
        <taxon>Embryophyta</taxon>
        <taxon>Tracheophyta</taxon>
        <taxon>Spermatophyta</taxon>
        <taxon>Magnoliopsida</taxon>
        <taxon>Liliopsida</taxon>
        <taxon>Poales</taxon>
        <taxon>Poaceae</taxon>
        <taxon>PACMAD clade</taxon>
        <taxon>Arundinoideae</taxon>
        <taxon>Arundineae</taxon>
        <taxon>Arundo</taxon>
    </lineage>
</organism>
<proteinExistence type="predicted"/>